<dbReference type="GeneID" id="27316556"/>
<reference evidence="4 5" key="1">
    <citation type="submission" date="2015-01" db="EMBL/GenBank/DDBJ databases">
        <title>The Genome Sequence of Ochroconis gallopava CBS43764.</title>
        <authorList>
            <consortium name="The Broad Institute Genomics Platform"/>
            <person name="Cuomo C."/>
            <person name="de Hoog S."/>
            <person name="Gorbushina A."/>
            <person name="Stielow B."/>
            <person name="Teixiera M."/>
            <person name="Abouelleil A."/>
            <person name="Chapman S.B."/>
            <person name="Priest M."/>
            <person name="Young S.K."/>
            <person name="Wortman J."/>
            <person name="Nusbaum C."/>
            <person name="Birren B."/>
        </authorList>
    </citation>
    <scope>NUCLEOTIDE SEQUENCE [LARGE SCALE GENOMIC DNA]</scope>
    <source>
        <strain evidence="4 5">CBS 43764</strain>
    </source>
</reference>
<dbReference type="PRINTS" id="PR00080">
    <property type="entry name" value="SDRFAMILY"/>
</dbReference>
<dbReference type="VEuPathDB" id="FungiDB:PV09_08583"/>
<evidence type="ECO:0008006" key="6">
    <source>
        <dbReference type="Google" id="ProtNLM"/>
    </source>
</evidence>
<dbReference type="InterPro" id="IPR002347">
    <property type="entry name" value="SDR_fam"/>
</dbReference>
<dbReference type="STRING" id="253628.A0A0D1ZZB3"/>
<dbReference type="HOGENOM" id="CLU_010194_44_0_1"/>
<dbReference type="Pfam" id="PF00106">
    <property type="entry name" value="adh_short"/>
    <property type="match status" value="1"/>
</dbReference>
<accession>A0A0D1ZZB3</accession>
<evidence type="ECO:0000256" key="1">
    <source>
        <dbReference type="ARBA" id="ARBA00006484"/>
    </source>
</evidence>
<evidence type="ECO:0000256" key="3">
    <source>
        <dbReference type="RuleBase" id="RU000363"/>
    </source>
</evidence>
<dbReference type="SUPFAM" id="SSF51735">
    <property type="entry name" value="NAD(P)-binding Rossmann-fold domains"/>
    <property type="match status" value="1"/>
</dbReference>
<dbReference type="InterPro" id="IPR036291">
    <property type="entry name" value="NAD(P)-bd_dom_sf"/>
</dbReference>
<organism evidence="4 5">
    <name type="scientific">Verruconis gallopava</name>
    <dbReference type="NCBI Taxonomy" id="253628"/>
    <lineage>
        <taxon>Eukaryota</taxon>
        <taxon>Fungi</taxon>
        <taxon>Dikarya</taxon>
        <taxon>Ascomycota</taxon>
        <taxon>Pezizomycotina</taxon>
        <taxon>Dothideomycetes</taxon>
        <taxon>Pleosporomycetidae</taxon>
        <taxon>Venturiales</taxon>
        <taxon>Sympoventuriaceae</taxon>
        <taxon>Verruconis</taxon>
    </lineage>
</organism>
<dbReference type="GO" id="GO:0016491">
    <property type="term" value="F:oxidoreductase activity"/>
    <property type="evidence" value="ECO:0007669"/>
    <property type="project" value="UniProtKB-KW"/>
</dbReference>
<dbReference type="PRINTS" id="PR00081">
    <property type="entry name" value="GDHRDH"/>
</dbReference>
<keyword evidence="2" id="KW-0560">Oxidoreductase</keyword>
<proteinExistence type="inferred from homology"/>
<evidence type="ECO:0000313" key="5">
    <source>
        <dbReference type="Proteomes" id="UP000053259"/>
    </source>
</evidence>
<protein>
    <recommendedName>
        <fullName evidence="6">Oxidoreductase</fullName>
    </recommendedName>
</protein>
<gene>
    <name evidence="4" type="ORF">PV09_08583</name>
</gene>
<dbReference type="RefSeq" id="XP_016209647.1">
    <property type="nucleotide sequence ID" value="XM_016362505.1"/>
</dbReference>
<evidence type="ECO:0000313" key="4">
    <source>
        <dbReference type="EMBL" id="KIV99777.1"/>
    </source>
</evidence>
<keyword evidence="5" id="KW-1185">Reference proteome</keyword>
<dbReference type="OrthoDB" id="191139at2759"/>
<dbReference type="AlphaFoldDB" id="A0A0D1ZZB3"/>
<dbReference type="Gene3D" id="3.40.50.720">
    <property type="entry name" value="NAD(P)-binding Rossmann-like Domain"/>
    <property type="match status" value="1"/>
</dbReference>
<dbReference type="InParanoid" id="A0A0D1ZZB3"/>
<sequence length="319" mass="34327">MIKFGFSTTGEEAAAALSSNIRGRTVIVTGVTPGGLGLETARVIALHDPKLLVLAGRSREKLQQAEEAVRRAAPQTALRQLVLDLGSLSAVRKAAAEVNGWDDVPAVDVVINNAGIMATPFALTEDGIESQFATNHVGHFLFTQLIMAKVLAGGPGKRVVNLSSNAYRSGGVRYDDWNFQDGKTYEPWAAYGQSKSANILYSKSLATKYKSKGLTAFSVHPGAIWTNLGHHAKDDLKAMGLMDENGSLKDTETIKWKTLGQGVSTTIVAAFDPSIADQSGAWLSDCQPTETPEEWLQDPDGPDRLWKLSEQLVGQKFDA</sequence>
<dbReference type="PANTHER" id="PTHR24320:SF283">
    <property type="entry name" value="RETINOL DEHYDROGENASE 11"/>
    <property type="match status" value="1"/>
</dbReference>
<dbReference type="PANTHER" id="PTHR24320">
    <property type="entry name" value="RETINOL DEHYDROGENASE"/>
    <property type="match status" value="1"/>
</dbReference>
<evidence type="ECO:0000256" key="2">
    <source>
        <dbReference type="ARBA" id="ARBA00023002"/>
    </source>
</evidence>
<dbReference type="Proteomes" id="UP000053259">
    <property type="component" value="Unassembled WGS sequence"/>
</dbReference>
<name>A0A0D1ZZB3_9PEZI</name>
<dbReference type="EMBL" id="KN847571">
    <property type="protein sequence ID" value="KIV99777.1"/>
    <property type="molecule type" value="Genomic_DNA"/>
</dbReference>
<comment type="similarity">
    <text evidence="1 3">Belongs to the short-chain dehydrogenases/reductases (SDR) family.</text>
</comment>